<organism evidence="2 3">
    <name type="scientific">Ditylenchus destructor</name>
    <dbReference type="NCBI Taxonomy" id="166010"/>
    <lineage>
        <taxon>Eukaryota</taxon>
        <taxon>Metazoa</taxon>
        <taxon>Ecdysozoa</taxon>
        <taxon>Nematoda</taxon>
        <taxon>Chromadorea</taxon>
        <taxon>Rhabditida</taxon>
        <taxon>Tylenchina</taxon>
        <taxon>Tylenchomorpha</taxon>
        <taxon>Sphaerularioidea</taxon>
        <taxon>Anguinidae</taxon>
        <taxon>Anguininae</taxon>
        <taxon>Ditylenchus</taxon>
    </lineage>
</organism>
<evidence type="ECO:0000256" key="1">
    <source>
        <dbReference type="SAM" id="MobiDB-lite"/>
    </source>
</evidence>
<protein>
    <submittedName>
        <fullName evidence="2">Uncharacterized protein</fullName>
    </submittedName>
</protein>
<feature type="region of interest" description="Disordered" evidence="1">
    <location>
        <begin position="52"/>
        <end position="73"/>
    </location>
</feature>
<sequence length="128" mass="14384">MERHILFLKHSFPLLFCYERANCSLSLSQAKFLKTWHVGPYQSCQGAKLSNSVGDLPGNEQDHSKGMPEDDPEAAELVRRKLDKLELCLFPSQPDVHDGCETIQDGESKSGDEREWREKAGKCCGNST</sequence>
<evidence type="ECO:0000313" key="2">
    <source>
        <dbReference type="EMBL" id="KAI1695976.1"/>
    </source>
</evidence>
<dbReference type="AlphaFoldDB" id="A0AAD4MJY2"/>
<comment type="caution">
    <text evidence="2">The sequence shown here is derived from an EMBL/GenBank/DDBJ whole genome shotgun (WGS) entry which is preliminary data.</text>
</comment>
<gene>
    <name evidence="2" type="ORF">DdX_19296</name>
</gene>
<dbReference type="EMBL" id="JAKKPZ010000359">
    <property type="protein sequence ID" value="KAI1695976.1"/>
    <property type="molecule type" value="Genomic_DNA"/>
</dbReference>
<accession>A0AAD4MJY2</accession>
<reference evidence="2" key="1">
    <citation type="submission" date="2022-01" db="EMBL/GenBank/DDBJ databases">
        <title>Genome Sequence Resource for Two Populations of Ditylenchus destructor, the Migratory Endoparasitic Phytonematode.</title>
        <authorList>
            <person name="Zhang H."/>
            <person name="Lin R."/>
            <person name="Xie B."/>
        </authorList>
    </citation>
    <scope>NUCLEOTIDE SEQUENCE</scope>
    <source>
        <strain evidence="2">BazhouSP</strain>
    </source>
</reference>
<proteinExistence type="predicted"/>
<evidence type="ECO:0000313" key="3">
    <source>
        <dbReference type="Proteomes" id="UP001201812"/>
    </source>
</evidence>
<feature type="compositionally biased region" description="Basic and acidic residues" evidence="1">
    <location>
        <begin position="99"/>
        <end position="121"/>
    </location>
</feature>
<name>A0AAD4MJY2_9BILA</name>
<keyword evidence="3" id="KW-1185">Reference proteome</keyword>
<feature type="region of interest" description="Disordered" evidence="1">
    <location>
        <begin position="99"/>
        <end position="128"/>
    </location>
</feature>
<dbReference type="Proteomes" id="UP001201812">
    <property type="component" value="Unassembled WGS sequence"/>
</dbReference>